<dbReference type="InterPro" id="IPR043129">
    <property type="entry name" value="ATPase_NBD"/>
</dbReference>
<dbReference type="InterPro" id="IPR000577">
    <property type="entry name" value="Carb_kinase_FGGY"/>
</dbReference>
<evidence type="ECO:0000313" key="7">
    <source>
        <dbReference type="Proteomes" id="UP000535406"/>
    </source>
</evidence>
<dbReference type="Pfam" id="PF00370">
    <property type="entry name" value="FGGY_N"/>
    <property type="match status" value="1"/>
</dbReference>
<dbReference type="EMBL" id="JACHIK010000012">
    <property type="protein sequence ID" value="MBB5043915.1"/>
    <property type="molecule type" value="Genomic_DNA"/>
</dbReference>
<evidence type="ECO:0000259" key="5">
    <source>
        <dbReference type="Pfam" id="PF02782"/>
    </source>
</evidence>
<evidence type="ECO:0000313" key="6">
    <source>
        <dbReference type="EMBL" id="MBB5043915.1"/>
    </source>
</evidence>
<dbReference type="EC" id="2.7.1.47" evidence="6"/>
<dbReference type="Gene3D" id="1.20.58.2240">
    <property type="match status" value="1"/>
</dbReference>
<dbReference type="GO" id="GO:0019321">
    <property type="term" value="P:pentose metabolic process"/>
    <property type="evidence" value="ECO:0007669"/>
    <property type="project" value="TreeGrafter"/>
</dbReference>
<keyword evidence="3 6" id="KW-0418">Kinase</keyword>
<keyword evidence="7" id="KW-1185">Reference proteome</keyword>
<organism evidence="6 7">
    <name type="scientific">Shinella fusca</name>
    <dbReference type="NCBI Taxonomy" id="544480"/>
    <lineage>
        <taxon>Bacteria</taxon>
        <taxon>Pseudomonadati</taxon>
        <taxon>Pseudomonadota</taxon>
        <taxon>Alphaproteobacteria</taxon>
        <taxon>Hyphomicrobiales</taxon>
        <taxon>Rhizobiaceae</taxon>
        <taxon>Shinella</taxon>
    </lineage>
</organism>
<feature type="domain" description="Carbohydrate kinase FGGY N-terminal" evidence="4">
    <location>
        <begin position="15"/>
        <end position="273"/>
    </location>
</feature>
<reference evidence="6 7" key="1">
    <citation type="submission" date="2020-08" db="EMBL/GenBank/DDBJ databases">
        <title>Genomic Encyclopedia of Type Strains, Phase IV (KMG-IV): sequencing the most valuable type-strain genomes for metagenomic binning, comparative biology and taxonomic classification.</title>
        <authorList>
            <person name="Goeker M."/>
        </authorList>
    </citation>
    <scope>NUCLEOTIDE SEQUENCE [LARGE SCALE GENOMIC DNA]</scope>
    <source>
        <strain evidence="6 7">DSM 21319</strain>
    </source>
</reference>
<evidence type="ECO:0000256" key="3">
    <source>
        <dbReference type="ARBA" id="ARBA00022777"/>
    </source>
</evidence>
<sequence>MSNTSSARPAGGERYLVGVDVGTGSARAGLFDLSGRMLASGKRDISLFREPGAMVEQSSTEIWAAVCASVREAVAKAGVAPEAVAGIGFDATCSLVVLGEGGAPLPVGPSEDPARDIIVWMDHRAVNEVERINATNHDVLRYVGGRISPEMETPKLLWLRENRPQVFDAAWQFFDLADFLTWRATGDLARSTCTVTCKWTYLAHEKRWDPSYFHAIGLGVLAEEDFARIGQRVVEPGTPLGAGLTAQAAGELGLVAGTPVGAGMIDAHAGGIGTVGVDGPAESNLGYVFGTSSCTMTSTHAPVFVPGVWGPYFSAMVPGLWLNEGGQSAAGAAIEQLLSFHPAAAEAAAQAKARGLSLPVFLAELAAGRAGTLSDVARLADGLHVVPEFLGNRAPFADPHARAAIVGLGMERDIDNLVSLYIAGLCGIGYGLRQIIDAQAAAGAPVEKIVISGGAGQLDLVRQLLADATGKPLLSTRSEEPVLLGAAILGSVAGGAFEDVRSAMAALSATDRIYRPAGSEAAALHARRYDAFQRLQQLARDIR</sequence>
<dbReference type="GO" id="GO:0005737">
    <property type="term" value="C:cytoplasm"/>
    <property type="evidence" value="ECO:0007669"/>
    <property type="project" value="TreeGrafter"/>
</dbReference>
<dbReference type="PANTHER" id="PTHR43435">
    <property type="entry name" value="RIBULOKINASE"/>
    <property type="match status" value="1"/>
</dbReference>
<protein>
    <submittedName>
        <fullName evidence="6">D-ribulokinase</fullName>
        <ecNumber evidence="6">2.7.1.47</ecNumber>
    </submittedName>
</protein>
<evidence type="ECO:0000256" key="2">
    <source>
        <dbReference type="ARBA" id="ARBA00022679"/>
    </source>
</evidence>
<dbReference type="InterPro" id="IPR018485">
    <property type="entry name" value="FGGY_C"/>
</dbReference>
<dbReference type="FunFam" id="3.30.420.40:FF:000101">
    <property type="entry name" value="FGGY carbohydrate kinase domain-containing protein"/>
    <property type="match status" value="1"/>
</dbReference>
<dbReference type="SUPFAM" id="SSF53067">
    <property type="entry name" value="Actin-like ATPase domain"/>
    <property type="match status" value="2"/>
</dbReference>
<dbReference type="Pfam" id="PF02782">
    <property type="entry name" value="FGGY_C"/>
    <property type="match status" value="1"/>
</dbReference>
<dbReference type="RefSeq" id="WP_184145276.1">
    <property type="nucleotide sequence ID" value="NZ_JACHIK010000012.1"/>
</dbReference>
<comment type="caution">
    <text evidence="6">The sequence shown here is derived from an EMBL/GenBank/DDBJ whole genome shotgun (WGS) entry which is preliminary data.</text>
</comment>
<dbReference type="PANTHER" id="PTHR43435:SF4">
    <property type="entry name" value="FGGY CARBOHYDRATE KINASE DOMAIN-CONTAINING PROTEIN"/>
    <property type="match status" value="1"/>
</dbReference>
<keyword evidence="2 6" id="KW-0808">Transferase</keyword>
<evidence type="ECO:0000259" key="4">
    <source>
        <dbReference type="Pfam" id="PF00370"/>
    </source>
</evidence>
<dbReference type="CDD" id="cd07782">
    <property type="entry name" value="ASKHA_NBD_FGGY_D-RBK"/>
    <property type="match status" value="1"/>
</dbReference>
<evidence type="ECO:0000256" key="1">
    <source>
        <dbReference type="ARBA" id="ARBA00009156"/>
    </source>
</evidence>
<proteinExistence type="inferred from homology"/>
<dbReference type="Gene3D" id="3.30.420.40">
    <property type="match status" value="1"/>
</dbReference>
<dbReference type="AlphaFoldDB" id="A0A7W7YX00"/>
<dbReference type="InterPro" id="IPR018484">
    <property type="entry name" value="FGGY_N"/>
</dbReference>
<name>A0A7W7YX00_9HYPH</name>
<dbReference type="Proteomes" id="UP000535406">
    <property type="component" value="Unassembled WGS sequence"/>
</dbReference>
<comment type="similarity">
    <text evidence="1">Belongs to the FGGY kinase family.</text>
</comment>
<dbReference type="NCBIfam" id="TIGR01315">
    <property type="entry name" value="5C_CHO_kinase"/>
    <property type="match status" value="1"/>
</dbReference>
<feature type="domain" description="Carbohydrate kinase FGGY C-terminal" evidence="5">
    <location>
        <begin position="287"/>
        <end position="493"/>
    </location>
</feature>
<dbReference type="PIRSF" id="PIRSF000538">
    <property type="entry name" value="GlpK"/>
    <property type="match status" value="1"/>
</dbReference>
<accession>A0A7W7YX00</accession>
<dbReference type="GO" id="GO:0019150">
    <property type="term" value="F:D-ribulokinase activity"/>
    <property type="evidence" value="ECO:0007669"/>
    <property type="project" value="UniProtKB-EC"/>
</dbReference>
<gene>
    <name evidence="6" type="ORF">HNQ66_003328</name>
</gene>
<dbReference type="InterPro" id="IPR006003">
    <property type="entry name" value="FGGY_RbtK-like"/>
</dbReference>